<sequence length="479" mass="54375">MAFVHVPAFSSRHHRACRYSVNIRSRPLAFSSVQDSTVQACVATTIEKEVEPTIPVSPASPVQLPVEHVEGLQSPGYIDDGYFGIPDSVQFWRSYVPAESSNLAEHIRQITSFVTNDPANAQYWFHTLTRFTVLSAARNGLRYLQTNEDTIVGRRHASTGAMITAQLKLLDQALHTLRQDYENVTRGTYKLPWDLTLQHSSQNVFSVLKLLGTFSRMSQRQADNMLQSEPDISVWLDGAFFPKYYKQTYHFQADGWMSSDSANIYDAQTELFFTGLQDAMERTAFCAMSPYIREAKPTRKLNIVEVAAGTGRFATFTRDNWPQADYVISDLSPFYLQKARENMNYWEKTQGKKYSNLGSVRYVHAPGEKLPLKSASADILYAVYVFHELPPEARRAVINEAARVLKPGGLFVLTDSVQRGDRVLEDFDLASFGDFNEPWYRTYIDENFGDVVCSSGNFEPYLKNQNLLTKTLSFKRTQA</sequence>
<keyword evidence="3" id="KW-1185">Reference proteome</keyword>
<dbReference type="GO" id="GO:0032259">
    <property type="term" value="P:methylation"/>
    <property type="evidence" value="ECO:0007669"/>
    <property type="project" value="UniProtKB-KW"/>
</dbReference>
<accession>A0A2V3IK84</accession>
<evidence type="ECO:0000259" key="1">
    <source>
        <dbReference type="Pfam" id="PF13649"/>
    </source>
</evidence>
<dbReference type="AlphaFoldDB" id="A0A2V3IK84"/>
<dbReference type="Pfam" id="PF13649">
    <property type="entry name" value="Methyltransf_25"/>
    <property type="match status" value="1"/>
</dbReference>
<reference evidence="2 3" key="1">
    <citation type="journal article" date="2018" name="Mol. Biol. Evol.">
        <title>Analysis of the draft genome of the red seaweed Gracilariopsis chorda provides insights into genome size evolution in Rhodophyta.</title>
        <authorList>
            <person name="Lee J."/>
            <person name="Yang E.C."/>
            <person name="Graf L."/>
            <person name="Yang J.H."/>
            <person name="Qiu H."/>
            <person name="Zel Zion U."/>
            <person name="Chan C.X."/>
            <person name="Stephens T.G."/>
            <person name="Weber A.P.M."/>
            <person name="Boo G.H."/>
            <person name="Boo S.M."/>
            <person name="Kim K.M."/>
            <person name="Shin Y."/>
            <person name="Jung M."/>
            <person name="Lee S.J."/>
            <person name="Yim H.S."/>
            <person name="Lee J.H."/>
            <person name="Bhattacharya D."/>
            <person name="Yoon H.S."/>
        </authorList>
    </citation>
    <scope>NUCLEOTIDE SEQUENCE [LARGE SCALE GENOMIC DNA]</scope>
    <source>
        <strain evidence="2 3">SKKU-2015</strain>
        <tissue evidence="2">Whole body</tissue>
    </source>
</reference>
<organism evidence="2 3">
    <name type="scientific">Gracilariopsis chorda</name>
    <dbReference type="NCBI Taxonomy" id="448386"/>
    <lineage>
        <taxon>Eukaryota</taxon>
        <taxon>Rhodophyta</taxon>
        <taxon>Florideophyceae</taxon>
        <taxon>Rhodymeniophycidae</taxon>
        <taxon>Gracilariales</taxon>
        <taxon>Gracilariaceae</taxon>
        <taxon>Gracilariopsis</taxon>
    </lineage>
</organism>
<proteinExistence type="predicted"/>
<dbReference type="PANTHER" id="PTHR42912:SF81">
    <property type="entry name" value="METHYLTRANSFERASE DOMAIN-CONTAINING PROTEIN"/>
    <property type="match status" value="1"/>
</dbReference>
<name>A0A2V3IK84_9FLOR</name>
<keyword evidence="2" id="KW-0489">Methyltransferase</keyword>
<dbReference type="OrthoDB" id="5757at2759"/>
<keyword evidence="2" id="KW-0808">Transferase</keyword>
<dbReference type="SUPFAM" id="SSF53335">
    <property type="entry name" value="S-adenosyl-L-methionine-dependent methyltransferases"/>
    <property type="match status" value="1"/>
</dbReference>
<evidence type="ECO:0000313" key="3">
    <source>
        <dbReference type="Proteomes" id="UP000247409"/>
    </source>
</evidence>
<dbReference type="InterPro" id="IPR050508">
    <property type="entry name" value="Methyltransf_Superfamily"/>
</dbReference>
<dbReference type="CDD" id="cd02440">
    <property type="entry name" value="AdoMet_MTases"/>
    <property type="match status" value="1"/>
</dbReference>
<dbReference type="InterPro" id="IPR029063">
    <property type="entry name" value="SAM-dependent_MTases_sf"/>
</dbReference>
<gene>
    <name evidence="2" type="ORF">BWQ96_07836</name>
</gene>
<dbReference type="STRING" id="448386.A0A2V3IK84"/>
<evidence type="ECO:0000313" key="2">
    <source>
        <dbReference type="EMBL" id="PXF42458.1"/>
    </source>
</evidence>
<dbReference type="PANTHER" id="PTHR42912">
    <property type="entry name" value="METHYLTRANSFERASE"/>
    <property type="match status" value="1"/>
</dbReference>
<dbReference type="Proteomes" id="UP000247409">
    <property type="component" value="Unassembled WGS sequence"/>
</dbReference>
<feature type="domain" description="Methyltransferase" evidence="1">
    <location>
        <begin position="303"/>
        <end position="409"/>
    </location>
</feature>
<dbReference type="InterPro" id="IPR041698">
    <property type="entry name" value="Methyltransf_25"/>
</dbReference>
<dbReference type="EMBL" id="NBIV01000163">
    <property type="protein sequence ID" value="PXF42458.1"/>
    <property type="molecule type" value="Genomic_DNA"/>
</dbReference>
<comment type="caution">
    <text evidence="2">The sequence shown here is derived from an EMBL/GenBank/DDBJ whole genome shotgun (WGS) entry which is preliminary data.</text>
</comment>
<protein>
    <submittedName>
        <fullName evidence="2">Putative methyltransferase sll0829</fullName>
    </submittedName>
</protein>
<dbReference type="GO" id="GO:0008168">
    <property type="term" value="F:methyltransferase activity"/>
    <property type="evidence" value="ECO:0007669"/>
    <property type="project" value="UniProtKB-KW"/>
</dbReference>
<dbReference type="Gene3D" id="3.40.50.150">
    <property type="entry name" value="Vaccinia Virus protein VP39"/>
    <property type="match status" value="1"/>
</dbReference>